<dbReference type="Proteomes" id="UP000579812">
    <property type="component" value="Unassembled WGS sequence"/>
</dbReference>
<protein>
    <submittedName>
        <fullName evidence="1">Uncharacterized protein</fullName>
    </submittedName>
</protein>
<organism evidence="1 2">
    <name type="scientific">Onychostoma macrolepis</name>
    <dbReference type="NCBI Taxonomy" id="369639"/>
    <lineage>
        <taxon>Eukaryota</taxon>
        <taxon>Metazoa</taxon>
        <taxon>Chordata</taxon>
        <taxon>Craniata</taxon>
        <taxon>Vertebrata</taxon>
        <taxon>Euteleostomi</taxon>
        <taxon>Actinopterygii</taxon>
        <taxon>Neopterygii</taxon>
        <taxon>Teleostei</taxon>
        <taxon>Ostariophysi</taxon>
        <taxon>Cypriniformes</taxon>
        <taxon>Cyprinidae</taxon>
        <taxon>Acrossocheilinae</taxon>
        <taxon>Onychostoma</taxon>
    </lineage>
</organism>
<dbReference type="AlphaFoldDB" id="A0A7J6BMQ9"/>
<reference evidence="1 2" key="1">
    <citation type="submission" date="2020-04" db="EMBL/GenBank/DDBJ databases">
        <title>Chromosome-level genome assembly of a cyprinid fish Onychostoma macrolepis by integration of Nanopore Sequencing, Bionano and Hi-C technology.</title>
        <authorList>
            <person name="Wang D."/>
        </authorList>
    </citation>
    <scope>NUCLEOTIDE SEQUENCE [LARGE SCALE GENOMIC DNA]</scope>
    <source>
        <strain evidence="1">SWU-2019</strain>
        <tissue evidence="1">Muscle</tissue>
    </source>
</reference>
<sequence>MTERLQGVVVGCGSRSHSAPVAPAHSRPLRVMAEARSPSLCAQCFEGHEQVKNTVGGVKALQQGTGAMGCSSDVWVFVKQAYAAHDGCVGLQDKVKLSGPLEHNNPAVLDRGFIMMRTINLNIRPAETLRRHHCIKH</sequence>
<accession>A0A7J6BMQ9</accession>
<keyword evidence="2" id="KW-1185">Reference proteome</keyword>
<proteinExistence type="predicted"/>
<comment type="caution">
    <text evidence="1">The sequence shown here is derived from an EMBL/GenBank/DDBJ whole genome shotgun (WGS) entry which is preliminary data.</text>
</comment>
<gene>
    <name evidence="1" type="ORF">G5714_022289</name>
</gene>
<evidence type="ECO:0000313" key="2">
    <source>
        <dbReference type="Proteomes" id="UP000579812"/>
    </source>
</evidence>
<evidence type="ECO:0000313" key="1">
    <source>
        <dbReference type="EMBL" id="KAF4096320.1"/>
    </source>
</evidence>
<name>A0A7J6BMQ9_9TELE</name>
<dbReference type="EMBL" id="JAAMOB010000023">
    <property type="protein sequence ID" value="KAF4096320.1"/>
    <property type="molecule type" value="Genomic_DNA"/>
</dbReference>